<dbReference type="PIRSF" id="PIRSF021362">
    <property type="entry name" value="UCP021362_HAD"/>
    <property type="match status" value="1"/>
</dbReference>
<dbReference type="PANTHER" id="PTHR35134:SF2">
    <property type="entry name" value="NUCLEOTIDASE YQFW-RELATED"/>
    <property type="match status" value="1"/>
</dbReference>
<feature type="active site" description="Nucleophile" evidence="4">
    <location>
        <position position="8"/>
    </location>
</feature>
<dbReference type="InterPro" id="IPR052419">
    <property type="entry name" value="5_3-deoxyribonucleotidase-like"/>
</dbReference>
<dbReference type="PANTHER" id="PTHR35134">
    <property type="entry name" value="NUCLEOTIDASE YQFW-RELATED"/>
    <property type="match status" value="1"/>
</dbReference>
<dbReference type="GO" id="GO:0009264">
    <property type="term" value="P:deoxyribonucleotide catabolic process"/>
    <property type="evidence" value="ECO:0007669"/>
    <property type="project" value="InterPro"/>
</dbReference>
<name>A0A1M5W951_9CLOT</name>
<comment type="similarity">
    <text evidence="1 3">Belongs to the 5'(3')-deoxyribonucleotidase family.</text>
</comment>
<dbReference type="SUPFAM" id="SSF56784">
    <property type="entry name" value="HAD-like"/>
    <property type="match status" value="1"/>
</dbReference>
<dbReference type="OrthoDB" id="2471595at2"/>
<dbReference type="InterPro" id="IPR023214">
    <property type="entry name" value="HAD_sf"/>
</dbReference>
<evidence type="ECO:0000256" key="3">
    <source>
        <dbReference type="PIRNR" id="PIRNR021362"/>
    </source>
</evidence>
<dbReference type="InterPro" id="IPR009206">
    <property type="entry name" value="Nucleotidase_putative"/>
</dbReference>
<dbReference type="STRING" id="1121306.SAMN02745196_01624"/>
<proteinExistence type="inferred from homology"/>
<dbReference type="GO" id="GO:0008253">
    <property type="term" value="F:5'-nucleotidase activity"/>
    <property type="evidence" value="ECO:0007669"/>
    <property type="project" value="InterPro"/>
</dbReference>
<evidence type="ECO:0000313" key="6">
    <source>
        <dbReference type="Proteomes" id="UP000184526"/>
    </source>
</evidence>
<keyword evidence="2 3" id="KW-0378">Hydrolase</keyword>
<feature type="active site" description="Proton donor" evidence="4">
    <location>
        <position position="10"/>
    </location>
</feature>
<dbReference type="RefSeq" id="WP_072831518.1">
    <property type="nucleotide sequence ID" value="NZ_FQXP01000005.1"/>
</dbReference>
<dbReference type="AlphaFoldDB" id="A0A1M5W951"/>
<protein>
    <recommendedName>
        <fullName evidence="3">Nucleotidase</fullName>
        <ecNumber evidence="3">3.1.3.-</ecNumber>
    </recommendedName>
</protein>
<evidence type="ECO:0000256" key="2">
    <source>
        <dbReference type="ARBA" id="ARBA00022801"/>
    </source>
</evidence>
<sequence length="188" mass="22339">MRLNICVDIDGTITDPYYWLKDINEYFKSDLKPEGLVKFDVCRVLNIPEEDYDVFYDLKGEQIHRECVPRPYASEVIKELSKQHNIYFVTARPEKYREVSQRWLDDNGFIGKLFMVGGHDKVGQAKELNCDYFIEDRYRNAVKLAQSGINVFLIDTNYNRYPLIENMKRVNDWMDIKREFDKVENIAS</sequence>
<dbReference type="InterPro" id="IPR036412">
    <property type="entry name" value="HAD-like_sf"/>
</dbReference>
<reference evidence="5 6" key="1">
    <citation type="submission" date="2016-11" db="EMBL/GenBank/DDBJ databases">
        <authorList>
            <person name="Jaros S."/>
            <person name="Januszkiewicz K."/>
            <person name="Wedrychowicz H."/>
        </authorList>
    </citation>
    <scope>NUCLEOTIDE SEQUENCE [LARGE SCALE GENOMIC DNA]</scope>
    <source>
        <strain evidence="5 6">DSM 3089</strain>
    </source>
</reference>
<gene>
    <name evidence="5" type="ORF">SAMN02745196_01624</name>
</gene>
<dbReference type="EMBL" id="FQXP01000005">
    <property type="protein sequence ID" value="SHH83991.1"/>
    <property type="molecule type" value="Genomic_DNA"/>
</dbReference>
<keyword evidence="6" id="KW-1185">Reference proteome</keyword>
<evidence type="ECO:0000256" key="1">
    <source>
        <dbReference type="ARBA" id="ARBA00009589"/>
    </source>
</evidence>
<evidence type="ECO:0000256" key="4">
    <source>
        <dbReference type="PIRSR" id="PIRSR610708-1"/>
    </source>
</evidence>
<dbReference type="Gene3D" id="3.40.50.1000">
    <property type="entry name" value="HAD superfamily/HAD-like"/>
    <property type="match status" value="1"/>
</dbReference>
<accession>A0A1M5W951</accession>
<organism evidence="5 6">
    <name type="scientific">Clostridium collagenovorans DSM 3089</name>
    <dbReference type="NCBI Taxonomy" id="1121306"/>
    <lineage>
        <taxon>Bacteria</taxon>
        <taxon>Bacillati</taxon>
        <taxon>Bacillota</taxon>
        <taxon>Clostridia</taxon>
        <taxon>Eubacteriales</taxon>
        <taxon>Clostridiaceae</taxon>
        <taxon>Clostridium</taxon>
    </lineage>
</organism>
<dbReference type="EC" id="3.1.3.-" evidence="3"/>
<dbReference type="Proteomes" id="UP000184526">
    <property type="component" value="Unassembled WGS sequence"/>
</dbReference>
<evidence type="ECO:0000313" key="5">
    <source>
        <dbReference type="EMBL" id="SHH83991.1"/>
    </source>
</evidence>
<dbReference type="Pfam" id="PF06941">
    <property type="entry name" value="NT5C"/>
    <property type="match status" value="1"/>
</dbReference>
<dbReference type="InterPro" id="IPR010708">
    <property type="entry name" value="5'(3')-deoxyribonucleotidase"/>
</dbReference>